<keyword evidence="3" id="KW-1185">Reference proteome</keyword>
<evidence type="ECO:0000313" key="3">
    <source>
        <dbReference type="Proteomes" id="UP000326532"/>
    </source>
</evidence>
<sequence>MFRLPKALLLPLLLRLDISYSVLSPKALWLNAASKIRGAPLLTPPFATLPSWLHATSAIQFASQASTSGHCIRPLLVSNFPQVRYQVRVEPDMQASGLGRCGPDLNQSPDLHTCTTNRKLP</sequence>
<reference evidence="2 3" key="1">
    <citation type="submission" date="2019-04" db="EMBL/GenBank/DDBJ databases">
        <title>Fungal friends and foes A comparative genomics study of 23 Aspergillus species from section Flavi.</title>
        <authorList>
            <consortium name="DOE Joint Genome Institute"/>
            <person name="Kjaerbolling I."/>
            <person name="Vesth T.C."/>
            <person name="Frisvad J.C."/>
            <person name="Nybo J.L."/>
            <person name="Theobald S."/>
            <person name="Kildgaard S."/>
            <person name="Petersen T.I."/>
            <person name="Kuo A."/>
            <person name="Sato A."/>
            <person name="Lyhne E.K."/>
            <person name="Kogle M.E."/>
            <person name="Wiebenga A."/>
            <person name="Kun R.S."/>
            <person name="Lubbers R.J."/>
            <person name="Makela M.R."/>
            <person name="Barry K."/>
            <person name="Chovatia M."/>
            <person name="Clum A."/>
            <person name="Daum C."/>
            <person name="Haridas S."/>
            <person name="He G."/>
            <person name="LaButti K."/>
            <person name="Lipzen A."/>
            <person name="Mondo S."/>
            <person name="Pangilinan J."/>
            <person name="Riley R."/>
            <person name="Salamov A."/>
            <person name="Simmons B.A."/>
            <person name="Magnuson J.K."/>
            <person name="Henrissat B."/>
            <person name="Mortensen U.H."/>
            <person name="Larsen T.O."/>
            <person name="De vries R.P."/>
            <person name="Grigoriev I.V."/>
            <person name="Machida M."/>
            <person name="Baker S.E."/>
            <person name="Andersen M.R."/>
        </authorList>
    </citation>
    <scope>NUCLEOTIDE SEQUENCE [LARGE SCALE GENOMIC DNA]</scope>
    <source>
        <strain evidence="2 3">CBS 117618</strain>
    </source>
</reference>
<dbReference type="VEuPathDB" id="FungiDB:BDV34DRAFT_13544"/>
<accession>A0A5N6D5P0</accession>
<dbReference type="Proteomes" id="UP000326532">
    <property type="component" value="Unassembled WGS sequence"/>
</dbReference>
<feature type="chain" id="PRO_5024931393" description="Secreted protein" evidence="1">
    <location>
        <begin position="22"/>
        <end position="121"/>
    </location>
</feature>
<evidence type="ECO:0000256" key="1">
    <source>
        <dbReference type="SAM" id="SignalP"/>
    </source>
</evidence>
<dbReference type="EMBL" id="ML735042">
    <property type="protein sequence ID" value="KAB8200471.1"/>
    <property type="molecule type" value="Genomic_DNA"/>
</dbReference>
<evidence type="ECO:0000313" key="2">
    <source>
        <dbReference type="EMBL" id="KAB8200471.1"/>
    </source>
</evidence>
<dbReference type="AlphaFoldDB" id="A0A5N6D5P0"/>
<name>A0A5N6D5P0_ASPPA</name>
<proteinExistence type="predicted"/>
<protein>
    <recommendedName>
        <fullName evidence="4">Secreted protein</fullName>
    </recommendedName>
</protein>
<feature type="signal peptide" evidence="1">
    <location>
        <begin position="1"/>
        <end position="21"/>
    </location>
</feature>
<organism evidence="2 3">
    <name type="scientific">Aspergillus parasiticus</name>
    <dbReference type="NCBI Taxonomy" id="5067"/>
    <lineage>
        <taxon>Eukaryota</taxon>
        <taxon>Fungi</taxon>
        <taxon>Dikarya</taxon>
        <taxon>Ascomycota</taxon>
        <taxon>Pezizomycotina</taxon>
        <taxon>Eurotiomycetes</taxon>
        <taxon>Eurotiomycetidae</taxon>
        <taxon>Eurotiales</taxon>
        <taxon>Aspergillaceae</taxon>
        <taxon>Aspergillus</taxon>
        <taxon>Aspergillus subgen. Circumdati</taxon>
    </lineage>
</organism>
<gene>
    <name evidence="2" type="ORF">BDV34DRAFT_13544</name>
</gene>
<keyword evidence="1" id="KW-0732">Signal</keyword>
<evidence type="ECO:0008006" key="4">
    <source>
        <dbReference type="Google" id="ProtNLM"/>
    </source>
</evidence>